<accession>A0A1I1AWM6</accession>
<reference evidence="11 12" key="1">
    <citation type="submission" date="2016-10" db="EMBL/GenBank/DDBJ databases">
        <authorList>
            <person name="de Groot N.N."/>
        </authorList>
    </citation>
    <scope>NUCLEOTIDE SEQUENCE [LARGE SCALE GENOMIC DNA]</scope>
    <source>
        <strain evidence="11 12">CGMCC 4.6945</strain>
    </source>
</reference>
<evidence type="ECO:0000256" key="5">
    <source>
        <dbReference type="ARBA" id="ARBA00022989"/>
    </source>
</evidence>
<dbReference type="Pfam" id="PF00691">
    <property type="entry name" value="OmpA"/>
    <property type="match status" value="1"/>
</dbReference>
<dbReference type="InterPro" id="IPR036737">
    <property type="entry name" value="OmpA-like_sf"/>
</dbReference>
<evidence type="ECO:0000256" key="1">
    <source>
        <dbReference type="ARBA" id="ARBA00004162"/>
    </source>
</evidence>
<dbReference type="Pfam" id="PF13677">
    <property type="entry name" value="MotB_plug"/>
    <property type="match status" value="1"/>
</dbReference>
<dbReference type="GO" id="GO:0005886">
    <property type="term" value="C:plasma membrane"/>
    <property type="evidence" value="ECO:0007669"/>
    <property type="project" value="UniProtKB-SubCell"/>
</dbReference>
<keyword evidence="3" id="KW-1003">Cell membrane</keyword>
<name>A0A1I1AWM6_9CELL</name>
<dbReference type="SUPFAM" id="SSF103088">
    <property type="entry name" value="OmpA-like"/>
    <property type="match status" value="1"/>
</dbReference>
<proteinExistence type="inferred from homology"/>
<dbReference type="CDD" id="cd07185">
    <property type="entry name" value="OmpA_C-like"/>
    <property type="match status" value="1"/>
</dbReference>
<feature type="region of interest" description="Disordered" evidence="8">
    <location>
        <begin position="1"/>
        <end position="23"/>
    </location>
</feature>
<dbReference type="STRING" id="988821.SAMN05421867_1274"/>
<feature type="compositionally biased region" description="Polar residues" evidence="8">
    <location>
        <begin position="96"/>
        <end position="116"/>
    </location>
</feature>
<keyword evidence="5 9" id="KW-1133">Transmembrane helix</keyword>
<dbReference type="PROSITE" id="PS51123">
    <property type="entry name" value="OMPA_2"/>
    <property type="match status" value="1"/>
</dbReference>
<evidence type="ECO:0000259" key="10">
    <source>
        <dbReference type="PROSITE" id="PS51123"/>
    </source>
</evidence>
<comment type="similarity">
    <text evidence="2">Belongs to the MotB family.</text>
</comment>
<evidence type="ECO:0000256" key="9">
    <source>
        <dbReference type="SAM" id="Phobius"/>
    </source>
</evidence>
<feature type="transmembrane region" description="Helical" evidence="9">
    <location>
        <begin position="32"/>
        <end position="55"/>
    </location>
</feature>
<dbReference type="EMBL" id="FOKA01000027">
    <property type="protein sequence ID" value="SFB42485.1"/>
    <property type="molecule type" value="Genomic_DNA"/>
</dbReference>
<evidence type="ECO:0000256" key="2">
    <source>
        <dbReference type="ARBA" id="ARBA00008914"/>
    </source>
</evidence>
<evidence type="ECO:0000313" key="11">
    <source>
        <dbReference type="EMBL" id="SFB42485.1"/>
    </source>
</evidence>
<dbReference type="InterPro" id="IPR025713">
    <property type="entry name" value="MotB-like_N_dom"/>
</dbReference>
<evidence type="ECO:0000256" key="4">
    <source>
        <dbReference type="ARBA" id="ARBA00022692"/>
    </source>
</evidence>
<organism evidence="11 12">
    <name type="scientific">Cellulomonas marina</name>
    <dbReference type="NCBI Taxonomy" id="988821"/>
    <lineage>
        <taxon>Bacteria</taxon>
        <taxon>Bacillati</taxon>
        <taxon>Actinomycetota</taxon>
        <taxon>Actinomycetes</taxon>
        <taxon>Micrococcales</taxon>
        <taxon>Cellulomonadaceae</taxon>
        <taxon>Cellulomonas</taxon>
    </lineage>
</organism>
<evidence type="ECO:0000256" key="6">
    <source>
        <dbReference type="ARBA" id="ARBA00023136"/>
    </source>
</evidence>
<evidence type="ECO:0000256" key="7">
    <source>
        <dbReference type="PROSITE-ProRule" id="PRU00473"/>
    </source>
</evidence>
<evidence type="ECO:0000256" key="8">
    <source>
        <dbReference type="SAM" id="MobiDB-lite"/>
    </source>
</evidence>
<keyword evidence="6 7" id="KW-0472">Membrane</keyword>
<dbReference type="Proteomes" id="UP000199012">
    <property type="component" value="Unassembled WGS sequence"/>
</dbReference>
<dbReference type="PANTHER" id="PTHR30329">
    <property type="entry name" value="STATOR ELEMENT OF FLAGELLAR MOTOR COMPLEX"/>
    <property type="match status" value="1"/>
</dbReference>
<comment type="subcellular location">
    <subcellularLocation>
        <location evidence="1">Cell membrane</location>
        <topology evidence="1">Single-pass membrane protein</topology>
    </subcellularLocation>
</comment>
<sequence length="319" mass="33496">MSGGHGGGHGAPGGRRKKHEEHEEHVNHERWLVSYADFMTVLMALFIVLFAMSQVDAIKFNELRRSLATGFSAADSLSVLDGTDGVLDSSAYLNEPNENGTTSPNLITADASNGTQASNPTYTPPAASASTAPVSLEGQDPATVAAAQAEAQHLEQIRDQLAAALSERGEADSARFSITDRGLVMGMVANDVYFGAASAELTGRAIAVLDAVAPTLAGLGEQIAVEGHANTLPVSGRYATNWELSTDRATQVLRRFVEHDGMPGRRVQATGYGDTRPLVPGDTPEALEANRRVDIVVLSSAPDSVRALVPTIANAPNGQ</sequence>
<feature type="region of interest" description="Disordered" evidence="8">
    <location>
        <begin position="90"/>
        <end position="134"/>
    </location>
</feature>
<dbReference type="InterPro" id="IPR006665">
    <property type="entry name" value="OmpA-like"/>
</dbReference>
<dbReference type="AlphaFoldDB" id="A0A1I1AWM6"/>
<dbReference type="InterPro" id="IPR050330">
    <property type="entry name" value="Bact_OuterMem_StrucFunc"/>
</dbReference>
<dbReference type="RefSeq" id="WP_203708989.1">
    <property type="nucleotide sequence ID" value="NZ_BONM01000040.1"/>
</dbReference>
<feature type="domain" description="OmpA-like" evidence="10">
    <location>
        <begin position="181"/>
        <end position="301"/>
    </location>
</feature>
<feature type="compositionally biased region" description="Low complexity" evidence="8">
    <location>
        <begin position="117"/>
        <end position="134"/>
    </location>
</feature>
<evidence type="ECO:0000256" key="3">
    <source>
        <dbReference type="ARBA" id="ARBA00022475"/>
    </source>
</evidence>
<protein>
    <submittedName>
        <fullName evidence="11">Chemotaxis protein MotB</fullName>
    </submittedName>
</protein>
<dbReference type="Gene3D" id="3.30.1330.60">
    <property type="entry name" value="OmpA-like domain"/>
    <property type="match status" value="1"/>
</dbReference>
<gene>
    <name evidence="11" type="ORF">SAMN05421867_1274</name>
</gene>
<dbReference type="PANTHER" id="PTHR30329:SF21">
    <property type="entry name" value="LIPOPROTEIN YIAD-RELATED"/>
    <property type="match status" value="1"/>
</dbReference>
<feature type="compositionally biased region" description="Gly residues" evidence="8">
    <location>
        <begin position="1"/>
        <end position="13"/>
    </location>
</feature>
<evidence type="ECO:0000313" key="12">
    <source>
        <dbReference type="Proteomes" id="UP000199012"/>
    </source>
</evidence>
<keyword evidence="4 9" id="KW-0812">Transmembrane</keyword>
<keyword evidence="12" id="KW-1185">Reference proteome</keyword>